<comment type="similarity">
    <text evidence="1">Belongs to the GSP E family.</text>
</comment>
<evidence type="ECO:0000256" key="2">
    <source>
        <dbReference type="SAM" id="MobiDB-lite"/>
    </source>
</evidence>
<dbReference type="PANTHER" id="PTHR30486:SF15">
    <property type="entry name" value="TYPE II_IV SECRETION SYSTEM ATPASE"/>
    <property type="match status" value="1"/>
</dbReference>
<feature type="compositionally biased region" description="Basic and acidic residues" evidence="2">
    <location>
        <begin position="23"/>
        <end position="33"/>
    </location>
</feature>
<accession>A0A2T2WUN0</accession>
<dbReference type="GO" id="GO:0016887">
    <property type="term" value="F:ATP hydrolysis activity"/>
    <property type="evidence" value="ECO:0007669"/>
    <property type="project" value="InterPro"/>
</dbReference>
<feature type="region of interest" description="Disordered" evidence="2">
    <location>
        <begin position="1"/>
        <end position="40"/>
    </location>
</feature>
<dbReference type="PANTHER" id="PTHR30486">
    <property type="entry name" value="TWITCHING MOTILITY PROTEIN PILT"/>
    <property type="match status" value="1"/>
</dbReference>
<organism evidence="4 5">
    <name type="scientific">Sulfobacillus benefaciens</name>
    <dbReference type="NCBI Taxonomy" id="453960"/>
    <lineage>
        <taxon>Bacteria</taxon>
        <taxon>Bacillati</taxon>
        <taxon>Bacillota</taxon>
        <taxon>Clostridia</taxon>
        <taxon>Eubacteriales</taxon>
        <taxon>Clostridiales Family XVII. Incertae Sedis</taxon>
        <taxon>Sulfobacillus</taxon>
    </lineage>
</organism>
<dbReference type="CDD" id="cd01130">
    <property type="entry name" value="VirB11-like_ATPase"/>
    <property type="match status" value="1"/>
</dbReference>
<dbReference type="Pfam" id="PF00437">
    <property type="entry name" value="T2SSE"/>
    <property type="match status" value="1"/>
</dbReference>
<evidence type="ECO:0000313" key="4">
    <source>
        <dbReference type="EMBL" id="PSR25948.1"/>
    </source>
</evidence>
<feature type="compositionally biased region" description="Polar residues" evidence="2">
    <location>
        <begin position="7"/>
        <end position="19"/>
    </location>
</feature>
<dbReference type="Proteomes" id="UP000242972">
    <property type="component" value="Unassembled WGS sequence"/>
</dbReference>
<sequence>MDLRSRLSGSNTARSSTNPAVRLPRDDKAKPQDGKSSSSEALAWANPKLNAIKAKVQDVLLERTQDSLDKMTRTEVASLVRNIVAQERDLTLTEQDTVVKTLVNEILGYGPIQPLLDDPEVSEVMINGPERIYVEKAGRLQKVPVQFRSPEHLKATLEKMLAFTGRRIDDASPMVDSRLPDGSRVNAVIHPIAVNGDSITIRKFSKDPFTMAQLAEIGTISEGMAQFLEAAVLGRINIIVSGGTGSGKTTTLNALSAFIPGNERIVTIEDAAELQLQQEHKVTLEARPPNVEGRGEITIRSLVRNALRMRPDRIIVGEVRGGEALDMLQAMNTGHEGSLTTAHANSPRDCLSRLETMVLMAGADLPLTAIRQQVSSAIDLIVQQARMQDGSRRIVQITEVVGMESGTITTQDLFVYQQTGLDENGRVQGSFQPQGIRPHFYDKIIRYGIDLPLSIFGW</sequence>
<dbReference type="InterPro" id="IPR050921">
    <property type="entry name" value="T4SS_GSP_E_ATPase"/>
</dbReference>
<evidence type="ECO:0000256" key="1">
    <source>
        <dbReference type="ARBA" id="ARBA00006611"/>
    </source>
</evidence>
<dbReference type="Gene3D" id="3.40.50.300">
    <property type="entry name" value="P-loop containing nucleotide triphosphate hydrolases"/>
    <property type="match status" value="1"/>
</dbReference>
<dbReference type="EMBL" id="PXYW01000140">
    <property type="protein sequence ID" value="PSR25948.1"/>
    <property type="molecule type" value="Genomic_DNA"/>
</dbReference>
<dbReference type="InterPro" id="IPR027417">
    <property type="entry name" value="P-loop_NTPase"/>
</dbReference>
<protein>
    <submittedName>
        <fullName evidence="4">Type II secretion system protein E</fullName>
    </submittedName>
</protein>
<comment type="caution">
    <text evidence="4">The sequence shown here is derived from an EMBL/GenBank/DDBJ whole genome shotgun (WGS) entry which is preliminary data.</text>
</comment>
<evidence type="ECO:0000259" key="3">
    <source>
        <dbReference type="Pfam" id="PF00437"/>
    </source>
</evidence>
<proteinExistence type="inferred from homology"/>
<dbReference type="InterPro" id="IPR001482">
    <property type="entry name" value="T2SS/T4SS_dom"/>
</dbReference>
<dbReference type="SUPFAM" id="SSF52540">
    <property type="entry name" value="P-loop containing nucleoside triphosphate hydrolases"/>
    <property type="match status" value="1"/>
</dbReference>
<reference evidence="4 5" key="1">
    <citation type="journal article" date="2014" name="BMC Genomics">
        <title>Comparison of environmental and isolate Sulfobacillus genomes reveals diverse carbon, sulfur, nitrogen, and hydrogen metabolisms.</title>
        <authorList>
            <person name="Justice N.B."/>
            <person name="Norman A."/>
            <person name="Brown C.T."/>
            <person name="Singh A."/>
            <person name="Thomas B.C."/>
            <person name="Banfield J.F."/>
        </authorList>
    </citation>
    <scope>NUCLEOTIDE SEQUENCE [LARGE SCALE GENOMIC DNA]</scope>
    <source>
        <strain evidence="4">AMDSBA4</strain>
    </source>
</reference>
<dbReference type="AlphaFoldDB" id="A0A2T2WUN0"/>
<gene>
    <name evidence="4" type="ORF">C7B46_20435</name>
</gene>
<dbReference type="Gene3D" id="3.30.450.380">
    <property type="match status" value="1"/>
</dbReference>
<feature type="domain" description="Bacterial type II secretion system protein E" evidence="3">
    <location>
        <begin position="109"/>
        <end position="384"/>
    </location>
</feature>
<name>A0A2T2WUN0_9FIRM</name>
<evidence type="ECO:0000313" key="5">
    <source>
        <dbReference type="Proteomes" id="UP000242972"/>
    </source>
</evidence>